<dbReference type="InterPro" id="IPR029058">
    <property type="entry name" value="AB_hydrolase_fold"/>
</dbReference>
<keyword evidence="1" id="KW-0732">Signal</keyword>
<accession>A0AA36MG85</accession>
<protein>
    <recommendedName>
        <fullName evidence="2">Carboxylesterase type B domain-containing protein</fullName>
    </recommendedName>
</protein>
<feature type="domain" description="Carboxylesterase type B" evidence="2">
    <location>
        <begin position="16"/>
        <end position="478"/>
    </location>
</feature>
<dbReference type="Gene3D" id="3.40.50.1820">
    <property type="entry name" value="alpha/beta hydrolase"/>
    <property type="match status" value="1"/>
</dbReference>
<evidence type="ECO:0000313" key="4">
    <source>
        <dbReference type="Proteomes" id="UP001176961"/>
    </source>
</evidence>
<proteinExistence type="predicted"/>
<dbReference type="PANTHER" id="PTHR45580">
    <property type="entry name" value="PROTEIN CBG05369"/>
    <property type="match status" value="1"/>
</dbReference>
<dbReference type="EMBL" id="CATQJL010000316">
    <property type="protein sequence ID" value="CAJ0608167.1"/>
    <property type="molecule type" value="Genomic_DNA"/>
</dbReference>
<keyword evidence="4" id="KW-1185">Reference proteome</keyword>
<evidence type="ECO:0000259" key="2">
    <source>
        <dbReference type="Pfam" id="PF00135"/>
    </source>
</evidence>
<name>A0AA36MG85_CYLNA</name>
<sequence length="511" mass="58240">MILSFLLLPILIIASDLIVQTSYGYLEGSPIQSVYNKSCWIFKGVPFAQPPTGNRRFKLPIPPKPWRGVKSAKQYSAACMSNSTMTTSPQQNISEDCLYINIFTSEKCMSNPGSCPVVFYIHGGALNYDSAVMFDDQYITDRYSSKDIVFVISAFRLGFFGVLAFENDYVVPRNLALYDIIVGLEFVHQEISNFGGDHHQVTLMGHSQGGSIALLFAVSSLVDPEKRLFQQLIALSPAVNYRNGAGRADLTWRVAYEVGCVPSKDRPSSTTAAETEAIVECLRSVDAYVLLQKQRMLEENEGLLFDGVLFAPPLVEDKTNFKNFTVNCIARPMICSSTRYEFNFQNDDIYDIGAFLMVEHPAEIRKKYFEDKKSRKVSDSYLSQVVFTLNAMFSFLFTRKGSNVYLMQYDQGPFPMHSFDMPHFIGTHMRSFDINDKIIDEFYEKSFVNFINGREPNADWRSFNAQKRNYYSVVADLKRRLLPSNRFDYHSSVVDYWLHNITDYDASLSKL</sequence>
<feature type="chain" id="PRO_5041311200" description="Carboxylesterase type B domain-containing protein" evidence="1">
    <location>
        <begin position="25"/>
        <end position="511"/>
    </location>
</feature>
<dbReference type="Pfam" id="PF00135">
    <property type="entry name" value="COesterase"/>
    <property type="match status" value="1"/>
</dbReference>
<gene>
    <name evidence="3" type="ORF">CYNAS_LOCUS20150</name>
</gene>
<dbReference type="PANTHER" id="PTHR45580:SF6">
    <property type="entry name" value="CARBOXYLESTERASE TYPE B DOMAIN-CONTAINING PROTEIN"/>
    <property type="match status" value="1"/>
</dbReference>
<comment type="caution">
    <text evidence="3">The sequence shown here is derived from an EMBL/GenBank/DDBJ whole genome shotgun (WGS) entry which is preliminary data.</text>
</comment>
<dbReference type="Proteomes" id="UP001176961">
    <property type="component" value="Unassembled WGS sequence"/>
</dbReference>
<organism evidence="3 4">
    <name type="scientific">Cylicocyclus nassatus</name>
    <name type="common">Nematode worm</name>
    <dbReference type="NCBI Taxonomy" id="53992"/>
    <lineage>
        <taxon>Eukaryota</taxon>
        <taxon>Metazoa</taxon>
        <taxon>Ecdysozoa</taxon>
        <taxon>Nematoda</taxon>
        <taxon>Chromadorea</taxon>
        <taxon>Rhabditida</taxon>
        <taxon>Rhabditina</taxon>
        <taxon>Rhabditomorpha</taxon>
        <taxon>Strongyloidea</taxon>
        <taxon>Strongylidae</taxon>
        <taxon>Cylicocyclus</taxon>
    </lineage>
</organism>
<dbReference type="InterPro" id="IPR002018">
    <property type="entry name" value="CarbesteraseB"/>
</dbReference>
<dbReference type="SUPFAM" id="SSF53474">
    <property type="entry name" value="alpha/beta-Hydrolases"/>
    <property type="match status" value="1"/>
</dbReference>
<dbReference type="AlphaFoldDB" id="A0AA36MG85"/>
<reference evidence="3" key="1">
    <citation type="submission" date="2023-07" db="EMBL/GenBank/DDBJ databases">
        <authorList>
            <consortium name="CYATHOMIX"/>
        </authorList>
    </citation>
    <scope>NUCLEOTIDE SEQUENCE</scope>
    <source>
        <strain evidence="3">N/A</strain>
    </source>
</reference>
<evidence type="ECO:0000256" key="1">
    <source>
        <dbReference type="SAM" id="SignalP"/>
    </source>
</evidence>
<feature type="signal peptide" evidence="1">
    <location>
        <begin position="1"/>
        <end position="24"/>
    </location>
</feature>
<evidence type="ECO:0000313" key="3">
    <source>
        <dbReference type="EMBL" id="CAJ0608167.1"/>
    </source>
</evidence>